<keyword evidence="6 8" id="KW-1133">Transmembrane helix</keyword>
<sequence>MNKKGIVYAVLAYGGWGLLPVYWKLFANLSAIEVLAHRVLWSAVFVWGLLYVTGRLRDGLRIAQNPRYLAWTTIGAMLITINWLTYIYAVNSDHMVEASLGYYINPLVNVLLGIVFLRERLNAWQWGALAVAAAGVAVSVWAYGRFPWIAIALAISFGLYGLVKKKVPMEAMESLTWETTLVLPLSLLYLAVTHVQGTDGAWSLPPAHLILLLFSGLATALPLLWFGMAAKALSMVTLGFVQYLSPTITLLLGVFVYHETFTETDLLAFALIWTALVLYSVSSLRHVRRRQMGTAPQTVGMK</sequence>
<evidence type="ECO:0000313" key="11">
    <source>
        <dbReference type="Proteomes" id="UP000183508"/>
    </source>
</evidence>
<feature type="transmembrane region" description="Helical" evidence="8">
    <location>
        <begin position="238"/>
        <end position="258"/>
    </location>
</feature>
<feature type="transmembrane region" description="Helical" evidence="8">
    <location>
        <begin position="124"/>
        <end position="142"/>
    </location>
</feature>
<keyword evidence="11" id="KW-1185">Reference proteome</keyword>
<dbReference type="InterPro" id="IPR000620">
    <property type="entry name" value="EamA_dom"/>
</dbReference>
<feature type="domain" description="EamA" evidence="9">
    <location>
        <begin position="4"/>
        <end position="140"/>
    </location>
</feature>
<evidence type="ECO:0000256" key="5">
    <source>
        <dbReference type="ARBA" id="ARBA00022692"/>
    </source>
</evidence>
<evidence type="ECO:0000256" key="8">
    <source>
        <dbReference type="SAM" id="Phobius"/>
    </source>
</evidence>
<dbReference type="STRING" id="392015.SAMN05421543_104136"/>
<evidence type="ECO:0000256" key="3">
    <source>
        <dbReference type="ARBA" id="ARBA00022448"/>
    </source>
</evidence>
<evidence type="ECO:0000256" key="7">
    <source>
        <dbReference type="ARBA" id="ARBA00023136"/>
    </source>
</evidence>
<dbReference type="InterPro" id="IPR004626">
    <property type="entry name" value="RarD"/>
</dbReference>
<evidence type="ECO:0000256" key="4">
    <source>
        <dbReference type="ARBA" id="ARBA00022475"/>
    </source>
</evidence>
<feature type="transmembrane region" description="Helical" evidence="8">
    <location>
        <begin position="207"/>
        <end position="226"/>
    </location>
</feature>
<feature type="transmembrane region" description="Helical" evidence="8">
    <location>
        <begin position="175"/>
        <end position="195"/>
    </location>
</feature>
<dbReference type="EMBL" id="FPBV01000004">
    <property type="protein sequence ID" value="SFU58822.1"/>
    <property type="molecule type" value="Genomic_DNA"/>
</dbReference>
<reference evidence="11" key="1">
    <citation type="submission" date="2016-10" db="EMBL/GenBank/DDBJ databases">
        <authorList>
            <person name="Varghese N."/>
        </authorList>
    </citation>
    <scope>NUCLEOTIDE SEQUENCE [LARGE SCALE GENOMIC DNA]</scope>
    <source>
        <strain evidence="11">DSM 17980</strain>
    </source>
</reference>
<feature type="transmembrane region" description="Helical" evidence="8">
    <location>
        <begin position="100"/>
        <end position="117"/>
    </location>
</feature>
<feature type="transmembrane region" description="Helical" evidence="8">
    <location>
        <begin position="35"/>
        <end position="56"/>
    </location>
</feature>
<keyword evidence="3" id="KW-0813">Transport</keyword>
<dbReference type="GO" id="GO:0005886">
    <property type="term" value="C:plasma membrane"/>
    <property type="evidence" value="ECO:0007669"/>
    <property type="project" value="UniProtKB-SubCell"/>
</dbReference>
<dbReference type="AlphaFoldDB" id="A0A1I7HDX2"/>
<dbReference type="PANTHER" id="PTHR22911">
    <property type="entry name" value="ACYL-MALONYL CONDENSING ENZYME-RELATED"/>
    <property type="match status" value="1"/>
</dbReference>
<feature type="transmembrane region" description="Helical" evidence="8">
    <location>
        <begin position="264"/>
        <end position="282"/>
    </location>
</feature>
<feature type="domain" description="EamA" evidence="9">
    <location>
        <begin position="149"/>
        <end position="280"/>
    </location>
</feature>
<proteinExistence type="inferred from homology"/>
<evidence type="ECO:0000256" key="6">
    <source>
        <dbReference type="ARBA" id="ARBA00022989"/>
    </source>
</evidence>
<feature type="transmembrane region" description="Helical" evidence="8">
    <location>
        <begin position="5"/>
        <end position="23"/>
    </location>
</feature>
<keyword evidence="5 8" id="KW-0812">Transmembrane</keyword>
<dbReference type="Pfam" id="PF00892">
    <property type="entry name" value="EamA"/>
    <property type="match status" value="2"/>
</dbReference>
<dbReference type="NCBIfam" id="TIGR00688">
    <property type="entry name" value="rarD"/>
    <property type="match status" value="1"/>
</dbReference>
<feature type="transmembrane region" description="Helical" evidence="8">
    <location>
        <begin position="148"/>
        <end position="163"/>
    </location>
</feature>
<evidence type="ECO:0000313" key="10">
    <source>
        <dbReference type="EMBL" id="SFU58822.1"/>
    </source>
</evidence>
<comment type="similarity">
    <text evidence="2">Belongs to the EamA transporter family.</text>
</comment>
<gene>
    <name evidence="10" type="ORF">SAMN05421543_104136</name>
</gene>
<feature type="transmembrane region" description="Helical" evidence="8">
    <location>
        <begin position="68"/>
        <end position="88"/>
    </location>
</feature>
<accession>A0A1I7HDX2</accession>
<dbReference type="InterPro" id="IPR037185">
    <property type="entry name" value="EmrE-like"/>
</dbReference>
<keyword evidence="4" id="KW-1003">Cell membrane</keyword>
<dbReference type="eggNOG" id="COG2962">
    <property type="taxonomic scope" value="Bacteria"/>
</dbReference>
<comment type="subcellular location">
    <subcellularLocation>
        <location evidence="1">Cell membrane</location>
        <topology evidence="1">Multi-pass membrane protein</topology>
    </subcellularLocation>
</comment>
<dbReference type="PANTHER" id="PTHR22911:SF137">
    <property type="entry name" value="SOLUTE CARRIER FAMILY 35 MEMBER G2-RELATED"/>
    <property type="match status" value="1"/>
</dbReference>
<evidence type="ECO:0000256" key="1">
    <source>
        <dbReference type="ARBA" id="ARBA00004651"/>
    </source>
</evidence>
<organism evidence="10 11">
    <name type="scientific">Alicyclobacillus macrosporangiidus</name>
    <dbReference type="NCBI Taxonomy" id="392015"/>
    <lineage>
        <taxon>Bacteria</taxon>
        <taxon>Bacillati</taxon>
        <taxon>Bacillota</taxon>
        <taxon>Bacilli</taxon>
        <taxon>Bacillales</taxon>
        <taxon>Alicyclobacillaceae</taxon>
        <taxon>Alicyclobacillus</taxon>
    </lineage>
</organism>
<dbReference type="Gene3D" id="1.10.3730.20">
    <property type="match status" value="1"/>
</dbReference>
<dbReference type="Proteomes" id="UP000183508">
    <property type="component" value="Unassembled WGS sequence"/>
</dbReference>
<keyword evidence="7 8" id="KW-0472">Membrane</keyword>
<protein>
    <submittedName>
        <fullName evidence="10">Chloramphenicol-sensitive protein RarD</fullName>
    </submittedName>
</protein>
<name>A0A1I7HDX2_9BACL</name>
<evidence type="ECO:0000256" key="2">
    <source>
        <dbReference type="ARBA" id="ARBA00007362"/>
    </source>
</evidence>
<dbReference type="SUPFAM" id="SSF103481">
    <property type="entry name" value="Multidrug resistance efflux transporter EmrE"/>
    <property type="match status" value="2"/>
</dbReference>
<dbReference type="RefSeq" id="WP_245783849.1">
    <property type="nucleotide sequence ID" value="NZ_FPBV01000004.1"/>
</dbReference>
<evidence type="ECO:0000259" key="9">
    <source>
        <dbReference type="Pfam" id="PF00892"/>
    </source>
</evidence>